<feature type="region of interest" description="Disordered" evidence="1">
    <location>
        <begin position="1"/>
        <end position="21"/>
    </location>
</feature>
<protein>
    <submittedName>
        <fullName evidence="2">Uncharacterized protein</fullName>
    </submittedName>
</protein>
<organism evidence="2">
    <name type="scientific">Alexandrium monilatum</name>
    <dbReference type="NCBI Taxonomy" id="311494"/>
    <lineage>
        <taxon>Eukaryota</taxon>
        <taxon>Sar</taxon>
        <taxon>Alveolata</taxon>
        <taxon>Dinophyceae</taxon>
        <taxon>Gonyaulacales</taxon>
        <taxon>Pyrocystaceae</taxon>
        <taxon>Alexandrium</taxon>
    </lineage>
</organism>
<gene>
    <name evidence="2" type="ORF">AMON00008_LOCUS40891</name>
</gene>
<reference evidence="2" key="1">
    <citation type="submission" date="2021-01" db="EMBL/GenBank/DDBJ databases">
        <authorList>
            <person name="Corre E."/>
            <person name="Pelletier E."/>
            <person name="Niang G."/>
            <person name="Scheremetjew M."/>
            <person name="Finn R."/>
            <person name="Kale V."/>
            <person name="Holt S."/>
            <person name="Cochrane G."/>
            <person name="Meng A."/>
            <person name="Brown T."/>
            <person name="Cohen L."/>
        </authorList>
    </citation>
    <scope>NUCLEOTIDE SEQUENCE</scope>
    <source>
        <strain evidence="2">CCMP3105</strain>
    </source>
</reference>
<evidence type="ECO:0000256" key="1">
    <source>
        <dbReference type="SAM" id="MobiDB-lite"/>
    </source>
</evidence>
<dbReference type="EMBL" id="HBNR01058135">
    <property type="protein sequence ID" value="CAE4625854.1"/>
    <property type="molecule type" value="Transcribed_RNA"/>
</dbReference>
<feature type="compositionally biased region" description="Basic and acidic residues" evidence="1">
    <location>
        <begin position="1"/>
        <end position="12"/>
    </location>
</feature>
<name>A0A7S4RW63_9DINO</name>
<proteinExistence type="predicted"/>
<evidence type="ECO:0000313" key="2">
    <source>
        <dbReference type="EMBL" id="CAE4625854.1"/>
    </source>
</evidence>
<sequence length="142" mass="15524">MTAPMDRTRRSSETLPRSPSRRLRLDAATVPSRVGRGWRSGCHPLRLCRGRRGAHLDARVFDGFNELLPALARGLLKLVSEALQVNLCIAQLLAECLHDALCVEDLRCSLVGALGCLEELGLGGRGCCPARGRTWPLMQHTA</sequence>
<dbReference type="AlphaFoldDB" id="A0A7S4RW63"/>
<accession>A0A7S4RW63</accession>